<name>A0AAD7IUN3_9AGAR</name>
<gene>
    <name evidence="2" type="ORF">DFH07DRAFT_961561</name>
</gene>
<reference evidence="2" key="1">
    <citation type="submission" date="2023-03" db="EMBL/GenBank/DDBJ databases">
        <title>Massive genome expansion in bonnet fungi (Mycena s.s.) driven by repeated elements and novel gene families across ecological guilds.</title>
        <authorList>
            <consortium name="Lawrence Berkeley National Laboratory"/>
            <person name="Harder C.B."/>
            <person name="Miyauchi S."/>
            <person name="Viragh M."/>
            <person name="Kuo A."/>
            <person name="Thoen E."/>
            <person name="Andreopoulos B."/>
            <person name="Lu D."/>
            <person name="Skrede I."/>
            <person name="Drula E."/>
            <person name="Henrissat B."/>
            <person name="Morin E."/>
            <person name="Kohler A."/>
            <person name="Barry K."/>
            <person name="LaButti K."/>
            <person name="Morin E."/>
            <person name="Salamov A."/>
            <person name="Lipzen A."/>
            <person name="Mereny Z."/>
            <person name="Hegedus B."/>
            <person name="Baldrian P."/>
            <person name="Stursova M."/>
            <person name="Weitz H."/>
            <person name="Taylor A."/>
            <person name="Grigoriev I.V."/>
            <person name="Nagy L.G."/>
            <person name="Martin F."/>
            <person name="Kauserud H."/>
        </authorList>
    </citation>
    <scope>NUCLEOTIDE SEQUENCE</scope>
    <source>
        <strain evidence="2">CBHHK188m</strain>
    </source>
</reference>
<feature type="compositionally biased region" description="Acidic residues" evidence="1">
    <location>
        <begin position="301"/>
        <end position="317"/>
    </location>
</feature>
<feature type="region of interest" description="Disordered" evidence="1">
    <location>
        <begin position="289"/>
        <end position="333"/>
    </location>
</feature>
<comment type="caution">
    <text evidence="2">The sequence shown here is derived from an EMBL/GenBank/DDBJ whole genome shotgun (WGS) entry which is preliminary data.</text>
</comment>
<dbReference type="AlphaFoldDB" id="A0AAD7IUN3"/>
<proteinExistence type="predicted"/>
<organism evidence="2 3">
    <name type="scientific">Mycena maculata</name>
    <dbReference type="NCBI Taxonomy" id="230809"/>
    <lineage>
        <taxon>Eukaryota</taxon>
        <taxon>Fungi</taxon>
        <taxon>Dikarya</taxon>
        <taxon>Basidiomycota</taxon>
        <taxon>Agaricomycotina</taxon>
        <taxon>Agaricomycetes</taxon>
        <taxon>Agaricomycetidae</taxon>
        <taxon>Agaricales</taxon>
        <taxon>Marasmiineae</taxon>
        <taxon>Mycenaceae</taxon>
        <taxon>Mycena</taxon>
    </lineage>
</organism>
<dbReference type="EMBL" id="JARJLG010000083">
    <property type="protein sequence ID" value="KAJ7750146.1"/>
    <property type="molecule type" value="Genomic_DNA"/>
</dbReference>
<protein>
    <submittedName>
        <fullName evidence="2">Uncharacterized protein</fullName>
    </submittedName>
</protein>
<keyword evidence="3" id="KW-1185">Reference proteome</keyword>
<evidence type="ECO:0000313" key="2">
    <source>
        <dbReference type="EMBL" id="KAJ7750146.1"/>
    </source>
</evidence>
<evidence type="ECO:0000256" key="1">
    <source>
        <dbReference type="SAM" id="MobiDB-lite"/>
    </source>
</evidence>
<sequence length="358" mass="39623">MTSPATVPHLAPRFQIYSQPAGTYPEHSSRQLASSAYPALQEVVVVLLSHLVGSPKAQATLQWIVLTMYVTDPAAQAAFEEKWPQNPAPDSEMVRTFFRDTPPDIILASREDIEGTFSRHSMTCGLVLKDDDGLRNEIFLPKDVYKRVKLLTSASTLKEKQRWLIALICISHEMVHSLTKHLFSMTVTPHLAGDLLGVSISNNQKKGEAGFKFEMLYFGFDTQVEWLCAADVKLETRMDTFTRVLAKTSKSVAYELDETMIDSLIGSFAQTKIAKLEFATQPRYVPATTGTRRHRIGASETEGEGEEEEESECEDGEKDGANETQEAPHYTAPSGIGLGIFSIGCISTNIAPSVETRE</sequence>
<dbReference type="Proteomes" id="UP001215280">
    <property type="component" value="Unassembled WGS sequence"/>
</dbReference>
<evidence type="ECO:0000313" key="3">
    <source>
        <dbReference type="Proteomes" id="UP001215280"/>
    </source>
</evidence>
<accession>A0AAD7IUN3</accession>